<evidence type="ECO:0000313" key="3">
    <source>
        <dbReference type="EMBL" id="MCQ8240745.1"/>
    </source>
</evidence>
<gene>
    <name evidence="3" type="ORF">NFI88_07815</name>
</gene>
<feature type="compositionally biased region" description="Basic and acidic residues" evidence="1">
    <location>
        <begin position="135"/>
        <end position="156"/>
    </location>
</feature>
<sequence length="288" mass="30537">MPHAIERPNRPGWRTSLLGLFLLAALSPPLAGARAQDAAPAAAGAAPYAPGQAIRLTLEAYSHGFHAMSIVADLRLADGGYSAQLSNHTAGMLSLFSRSNITSDAVGRFSGDDVIPLSFSSGGWSRGAQRSVKLSFKDGQPHVDELTPPDTRRDPVTPEQARGGVDSLSGMVMLIHEIATSHRCDGHAKLFDGLRLSTLSVRTVGEQPVPVDHRSPYGGSGLRCDFVGTQIGGFLHNEDEEKMHRPQTGSAWFEPVLPGAPALPVRVVFEHPKLGEITVLLTGVSTGS</sequence>
<feature type="chain" id="PRO_5045681126" evidence="2">
    <location>
        <begin position="32"/>
        <end position="288"/>
    </location>
</feature>
<dbReference type="EMBL" id="JAMZEJ010000004">
    <property type="protein sequence ID" value="MCQ8240745.1"/>
    <property type="molecule type" value="Genomic_DNA"/>
</dbReference>
<keyword evidence="4" id="KW-1185">Reference proteome</keyword>
<dbReference type="Pfam" id="PF11306">
    <property type="entry name" value="DUF3108"/>
    <property type="match status" value="1"/>
</dbReference>
<protein>
    <submittedName>
        <fullName evidence="3">DUF3108 domain-containing protein</fullName>
    </submittedName>
</protein>
<evidence type="ECO:0000313" key="4">
    <source>
        <dbReference type="Proteomes" id="UP001524547"/>
    </source>
</evidence>
<accession>A0ABT1VWM2</accession>
<evidence type="ECO:0000256" key="1">
    <source>
        <dbReference type="SAM" id="MobiDB-lite"/>
    </source>
</evidence>
<feature type="region of interest" description="Disordered" evidence="1">
    <location>
        <begin position="135"/>
        <end position="163"/>
    </location>
</feature>
<reference evidence="3 4" key="1">
    <citation type="submission" date="2022-06" db="EMBL/GenBank/DDBJ databases">
        <title>Rhizosaccharibacter gen. nov. sp. nov. KSS12, endophytic bacteria isolated from sugarcane.</title>
        <authorList>
            <person name="Pitiwittayakul N."/>
        </authorList>
    </citation>
    <scope>NUCLEOTIDE SEQUENCE [LARGE SCALE GENOMIC DNA]</scope>
    <source>
        <strain evidence="3 4">KSS12</strain>
    </source>
</reference>
<comment type="caution">
    <text evidence="3">The sequence shown here is derived from an EMBL/GenBank/DDBJ whole genome shotgun (WGS) entry which is preliminary data.</text>
</comment>
<feature type="signal peptide" evidence="2">
    <location>
        <begin position="1"/>
        <end position="31"/>
    </location>
</feature>
<proteinExistence type="predicted"/>
<dbReference type="InterPro" id="IPR021457">
    <property type="entry name" value="DUF3108"/>
</dbReference>
<name>A0ABT1VWM2_9PROT</name>
<dbReference type="RefSeq" id="WP_422919483.1">
    <property type="nucleotide sequence ID" value="NZ_JAMZEJ010000004.1"/>
</dbReference>
<organism evidence="3 4">
    <name type="scientific">Rhizosaccharibacter radicis</name>
    <dbReference type="NCBI Taxonomy" id="2782605"/>
    <lineage>
        <taxon>Bacteria</taxon>
        <taxon>Pseudomonadati</taxon>
        <taxon>Pseudomonadota</taxon>
        <taxon>Alphaproteobacteria</taxon>
        <taxon>Acetobacterales</taxon>
        <taxon>Acetobacteraceae</taxon>
        <taxon>Rhizosaccharibacter</taxon>
    </lineage>
</organism>
<dbReference type="Proteomes" id="UP001524547">
    <property type="component" value="Unassembled WGS sequence"/>
</dbReference>
<evidence type="ECO:0000256" key="2">
    <source>
        <dbReference type="SAM" id="SignalP"/>
    </source>
</evidence>
<keyword evidence="2" id="KW-0732">Signal</keyword>